<dbReference type="EMBL" id="DS547129">
    <property type="protein sequence ID" value="EDR02690.1"/>
    <property type="molecule type" value="Genomic_DNA"/>
</dbReference>
<accession>B0DRX3</accession>
<reference evidence="2 3" key="1">
    <citation type="journal article" date="2008" name="Nature">
        <title>The genome of Laccaria bicolor provides insights into mycorrhizal symbiosis.</title>
        <authorList>
            <person name="Martin F."/>
            <person name="Aerts A."/>
            <person name="Ahren D."/>
            <person name="Brun A."/>
            <person name="Danchin E.G.J."/>
            <person name="Duchaussoy F."/>
            <person name="Gibon J."/>
            <person name="Kohler A."/>
            <person name="Lindquist E."/>
            <person name="Pereda V."/>
            <person name="Salamov A."/>
            <person name="Shapiro H.J."/>
            <person name="Wuyts J."/>
            <person name="Blaudez D."/>
            <person name="Buee M."/>
            <person name="Brokstein P."/>
            <person name="Canbaeck B."/>
            <person name="Cohen D."/>
            <person name="Courty P.E."/>
            <person name="Coutinho P.M."/>
            <person name="Delaruelle C."/>
            <person name="Detter J.C."/>
            <person name="Deveau A."/>
            <person name="DiFazio S."/>
            <person name="Duplessis S."/>
            <person name="Fraissinet-Tachet L."/>
            <person name="Lucic E."/>
            <person name="Frey-Klett P."/>
            <person name="Fourrey C."/>
            <person name="Feussner I."/>
            <person name="Gay G."/>
            <person name="Grimwood J."/>
            <person name="Hoegger P.J."/>
            <person name="Jain P."/>
            <person name="Kilaru S."/>
            <person name="Labbe J."/>
            <person name="Lin Y.C."/>
            <person name="Legue V."/>
            <person name="Le Tacon F."/>
            <person name="Marmeisse R."/>
            <person name="Melayah D."/>
            <person name="Montanini B."/>
            <person name="Muratet M."/>
            <person name="Nehls U."/>
            <person name="Niculita-Hirzel H."/>
            <person name="Oudot-Le Secq M.P."/>
            <person name="Peter M."/>
            <person name="Quesneville H."/>
            <person name="Rajashekar B."/>
            <person name="Reich M."/>
            <person name="Rouhier N."/>
            <person name="Schmutz J."/>
            <person name="Yin T."/>
            <person name="Chalot M."/>
            <person name="Henrissat B."/>
            <person name="Kuees U."/>
            <person name="Lucas S."/>
            <person name="Van de Peer Y."/>
            <person name="Podila G.K."/>
            <person name="Polle A."/>
            <person name="Pukkila P.J."/>
            <person name="Richardson P.M."/>
            <person name="Rouze P."/>
            <person name="Sanders I.R."/>
            <person name="Stajich J.E."/>
            <person name="Tunlid A."/>
            <person name="Tuskan G."/>
            <person name="Grigoriev I.V."/>
        </authorList>
    </citation>
    <scope>NUCLEOTIDE SEQUENCE [LARGE SCALE GENOMIC DNA]</scope>
    <source>
        <strain evidence="3">S238N-H82 / ATCC MYA-4686</strain>
    </source>
</reference>
<dbReference type="InParanoid" id="B0DRX3"/>
<name>B0DRX3_LACBS</name>
<keyword evidence="1" id="KW-0732">Signal</keyword>
<dbReference type="Proteomes" id="UP000001194">
    <property type="component" value="Unassembled WGS sequence"/>
</dbReference>
<dbReference type="GeneID" id="6082369"/>
<organism evidence="3">
    <name type="scientific">Laccaria bicolor (strain S238N-H82 / ATCC MYA-4686)</name>
    <name type="common">Bicoloured deceiver</name>
    <name type="synonym">Laccaria laccata var. bicolor</name>
    <dbReference type="NCBI Taxonomy" id="486041"/>
    <lineage>
        <taxon>Eukaryota</taxon>
        <taxon>Fungi</taxon>
        <taxon>Dikarya</taxon>
        <taxon>Basidiomycota</taxon>
        <taxon>Agaricomycotina</taxon>
        <taxon>Agaricomycetes</taxon>
        <taxon>Agaricomycetidae</taxon>
        <taxon>Agaricales</taxon>
        <taxon>Agaricineae</taxon>
        <taxon>Hydnangiaceae</taxon>
        <taxon>Laccaria</taxon>
    </lineage>
</organism>
<keyword evidence="3" id="KW-1185">Reference proteome</keyword>
<dbReference type="RefSeq" id="XP_001886734.1">
    <property type="nucleotide sequence ID" value="XM_001886699.1"/>
</dbReference>
<evidence type="ECO:0000256" key="1">
    <source>
        <dbReference type="SAM" id="SignalP"/>
    </source>
</evidence>
<dbReference type="KEGG" id="lbc:LACBIDRAFT_308245"/>
<evidence type="ECO:0000313" key="2">
    <source>
        <dbReference type="EMBL" id="EDR02690.1"/>
    </source>
</evidence>
<protein>
    <submittedName>
        <fullName evidence="2">Predicted protein</fullName>
    </submittedName>
</protein>
<sequence>MKWEACKIPVLWCIFVHTVGVTQRPITPPHHPSITPAKAPNSTHPCRSVVAPHQSTSVQHLQHVQGCTHWGDGRHRFRSQSHCVLCSST</sequence>
<evidence type="ECO:0000313" key="3">
    <source>
        <dbReference type="Proteomes" id="UP000001194"/>
    </source>
</evidence>
<gene>
    <name evidence="2" type="ORF">LACBIDRAFT_308245</name>
</gene>
<proteinExistence type="predicted"/>
<feature type="signal peptide" evidence="1">
    <location>
        <begin position="1"/>
        <end position="23"/>
    </location>
</feature>
<dbReference type="HOGENOM" id="CLU_2455124_0_0_1"/>
<dbReference type="AlphaFoldDB" id="B0DRX3"/>
<feature type="chain" id="PRO_5002749235" evidence="1">
    <location>
        <begin position="24"/>
        <end position="89"/>
    </location>
</feature>